<dbReference type="AlphaFoldDB" id="A0A2Z7CMS6"/>
<accession>A0A2Z7CMS6</accession>
<organism evidence="1 2">
    <name type="scientific">Dorcoceras hygrometricum</name>
    <dbReference type="NCBI Taxonomy" id="472368"/>
    <lineage>
        <taxon>Eukaryota</taxon>
        <taxon>Viridiplantae</taxon>
        <taxon>Streptophyta</taxon>
        <taxon>Embryophyta</taxon>
        <taxon>Tracheophyta</taxon>
        <taxon>Spermatophyta</taxon>
        <taxon>Magnoliopsida</taxon>
        <taxon>eudicotyledons</taxon>
        <taxon>Gunneridae</taxon>
        <taxon>Pentapetalae</taxon>
        <taxon>asterids</taxon>
        <taxon>lamiids</taxon>
        <taxon>Lamiales</taxon>
        <taxon>Gesneriaceae</taxon>
        <taxon>Didymocarpoideae</taxon>
        <taxon>Trichosporeae</taxon>
        <taxon>Loxocarpinae</taxon>
        <taxon>Dorcoceras</taxon>
    </lineage>
</organism>
<name>A0A2Z7CMS6_9LAMI</name>
<evidence type="ECO:0000313" key="2">
    <source>
        <dbReference type="Proteomes" id="UP000250235"/>
    </source>
</evidence>
<keyword evidence="1" id="KW-0547">Nucleotide-binding</keyword>
<keyword evidence="2" id="KW-1185">Reference proteome</keyword>
<gene>
    <name evidence="1" type="ORF">F511_21212</name>
</gene>
<dbReference type="GO" id="GO:0005524">
    <property type="term" value="F:ATP binding"/>
    <property type="evidence" value="ECO:0007669"/>
    <property type="project" value="UniProtKB-KW"/>
</dbReference>
<keyword evidence="1" id="KW-0067">ATP-binding</keyword>
<reference evidence="1 2" key="1">
    <citation type="journal article" date="2015" name="Proc. Natl. Acad. Sci. U.S.A.">
        <title>The resurrection genome of Boea hygrometrica: A blueprint for survival of dehydration.</title>
        <authorList>
            <person name="Xiao L."/>
            <person name="Yang G."/>
            <person name="Zhang L."/>
            <person name="Yang X."/>
            <person name="Zhao S."/>
            <person name="Ji Z."/>
            <person name="Zhou Q."/>
            <person name="Hu M."/>
            <person name="Wang Y."/>
            <person name="Chen M."/>
            <person name="Xu Y."/>
            <person name="Jin H."/>
            <person name="Xiao X."/>
            <person name="Hu G."/>
            <person name="Bao F."/>
            <person name="Hu Y."/>
            <person name="Wan P."/>
            <person name="Li L."/>
            <person name="Deng X."/>
            <person name="Kuang T."/>
            <person name="Xiang C."/>
            <person name="Zhu J.K."/>
            <person name="Oliver M.J."/>
            <person name="He Y."/>
        </authorList>
    </citation>
    <scope>NUCLEOTIDE SEQUENCE [LARGE SCALE GENOMIC DNA]</scope>
    <source>
        <strain evidence="2">cv. XS01</strain>
    </source>
</reference>
<dbReference type="EMBL" id="KQ994490">
    <property type="protein sequence ID" value="KZV48118.1"/>
    <property type="molecule type" value="Genomic_DNA"/>
</dbReference>
<evidence type="ECO:0000313" key="1">
    <source>
        <dbReference type="EMBL" id="KZV48118.1"/>
    </source>
</evidence>
<proteinExistence type="predicted"/>
<sequence length="271" mass="30900">MASSFTAKALQINFDSVLEITDNSEMVSMFKTLESSGLKGFLGCPSILYERNISLIQPCFKKLENLNIEEIYAKEELVLSWDEADSTRVSLHRRMYILTKYRELLIQKFLEVRKSNFVPSDGSSATDIKVLDLLSDLHLFVLEELKEQMMVHGLTWEKTCCSKILRTMTTVYGSLVIQEGNDLWKPMPVDPSNFEVSRQLSYVDTLPPGSEFFKKMRKRWANVCIEAIEFFVYGKLLPVGSLNFCRALTIVQPVSEFGYCDARTHGVTSLG</sequence>
<protein>
    <submittedName>
        <fullName evidence="1">ATP-binding cassette transporter</fullName>
    </submittedName>
</protein>
<dbReference type="Proteomes" id="UP000250235">
    <property type="component" value="Unassembled WGS sequence"/>
</dbReference>